<reference evidence="5" key="1">
    <citation type="journal article" date="2019" name="Int. J. Syst. Evol. Microbiol.">
        <title>The Global Catalogue of Microorganisms (GCM) 10K type strain sequencing project: providing services to taxonomists for standard genome sequencing and annotation.</title>
        <authorList>
            <consortium name="The Broad Institute Genomics Platform"/>
            <consortium name="The Broad Institute Genome Sequencing Center for Infectious Disease"/>
            <person name="Wu L."/>
            <person name="Ma J."/>
        </authorList>
    </citation>
    <scope>NUCLEOTIDE SEQUENCE [LARGE SCALE GENOMIC DNA]</scope>
    <source>
        <strain evidence="5">JCM 6835</strain>
    </source>
</reference>
<evidence type="ECO:0000313" key="4">
    <source>
        <dbReference type="EMBL" id="GAA2670426.1"/>
    </source>
</evidence>
<keyword evidence="5" id="KW-1185">Reference proteome</keyword>
<dbReference type="EMBL" id="BAAATE010000013">
    <property type="protein sequence ID" value="GAA2670426.1"/>
    <property type="molecule type" value="Genomic_DNA"/>
</dbReference>
<dbReference type="Proteomes" id="UP001501666">
    <property type="component" value="Unassembled WGS sequence"/>
</dbReference>
<dbReference type="InterPro" id="IPR047589">
    <property type="entry name" value="DUF11_rpt"/>
</dbReference>
<sequence length="1000" mass="105205">MRDGGDALTVGESTHKGGTMRLRHLAALVASLLMLALVQTPSADAAGTRPVAITITKVRCVDDCRNEGLEAAGESAADFFAEVWIDGVDLPRTPRAPDDQELVEPFWPKGHDVPDTRAQVPISVQIWDWDTTSGHDNGDASPRNNDNNLDITVDLATGRWTGDVNWPQSCAIGDGNQDDDEDEPRVEVCFDVSTDTTSGDADGDGLLDGWERNGYNDNADSTIDVDLPRMGADPRHKDLFVEMDWVGNRVPTRESVAEIRAAFAAAPENAGGVTNPDGKRGITFHLDMGGLPDINLREAGMPQGTCNDGVDNGGGDAIDGADVTDCFYRSGSVEDPPPGDCGDNTDNDNDGRPDALDPDCLVADDFGALARGNPLTGQGTTQVCGLNQAFFDIKNQFFDQARRFIFHYGISVAGAAGCTKGGQGRIGGGVFVDHNNSGRTVFHELGHNLDLHHGGVDENRCKPNHVSLMNYDHRPGVPRQGGGVILDFSPPRIALDGSDRGRAPLAPITENMLNENTIVDPRDTENRFIFVDATGAKAPHDLDANPDWNGDGDDPPFENPVIANVDTVGANGRPPACRNTSTTDTLQGADDWSRIKLRFNQSGGDADLDPEPLEEEIEQLWEQLNTADLSVAVSDSPDPVAAGTETVYTVTVRNAGPAPATSVRALVSLPVGFRYVGSNARCTTSGCYLGEIPAHGERRFTVTAAVAEDLVHRNGGPKTVATSVEVANLAGPDPSPAGNKAQEDTRVVAVADLAMTGFTATAPDQLLVGQSAEVPLKVKVANNGPSTPMDAVVSFTGGVADLPVLALAKGSPRELAATVRFSCDKPGNQRVALAASVAPASAADTDPEPGNNGGEASFTVDCVIPVAINIKPGSNPNSINPKEANVPLAVLTTKAGEYGLPIAFDATSIQPLSVRFGPRDAAWTGQATGSEVHRRGHVEDSLERGNPETVRDGDADMVLHFGSGESGLTPGLAEACVKGTVTGAGAAVYRFFGCDATRVH</sequence>
<evidence type="ECO:0000259" key="3">
    <source>
        <dbReference type="Pfam" id="PF01345"/>
    </source>
</evidence>
<feature type="compositionally biased region" description="Basic and acidic residues" evidence="1">
    <location>
        <begin position="931"/>
        <end position="952"/>
    </location>
</feature>
<evidence type="ECO:0000256" key="1">
    <source>
        <dbReference type="SAM" id="MobiDB-lite"/>
    </source>
</evidence>
<feature type="chain" id="PRO_5045038092" description="DUF11 domain-containing protein" evidence="2">
    <location>
        <begin position="46"/>
        <end position="1000"/>
    </location>
</feature>
<evidence type="ECO:0000313" key="5">
    <source>
        <dbReference type="Proteomes" id="UP001501666"/>
    </source>
</evidence>
<proteinExistence type="predicted"/>
<gene>
    <name evidence="4" type="ORF">GCM10010412_049440</name>
</gene>
<dbReference type="InterPro" id="IPR013783">
    <property type="entry name" value="Ig-like_fold"/>
</dbReference>
<accession>A0ABP6EMY8</accession>
<dbReference type="InterPro" id="IPR001434">
    <property type="entry name" value="OmcB-like_DUF11"/>
</dbReference>
<evidence type="ECO:0000256" key="2">
    <source>
        <dbReference type="SAM" id="SignalP"/>
    </source>
</evidence>
<feature type="region of interest" description="Disordered" evidence="1">
    <location>
        <begin position="328"/>
        <end position="355"/>
    </location>
</feature>
<feature type="region of interest" description="Disordered" evidence="1">
    <location>
        <begin position="925"/>
        <end position="952"/>
    </location>
</feature>
<feature type="domain" description="DUF11" evidence="3">
    <location>
        <begin position="628"/>
        <end position="742"/>
    </location>
</feature>
<name>A0ABP6EMY8_9ACTN</name>
<dbReference type="SUPFAM" id="SSF55486">
    <property type="entry name" value="Metalloproteases ('zincins'), catalytic domain"/>
    <property type="match status" value="1"/>
</dbReference>
<dbReference type="NCBIfam" id="TIGR01451">
    <property type="entry name" value="B_ant_repeat"/>
    <property type="match status" value="1"/>
</dbReference>
<comment type="caution">
    <text evidence="4">The sequence shown here is derived from an EMBL/GenBank/DDBJ whole genome shotgun (WGS) entry which is preliminary data.</text>
</comment>
<organism evidence="4 5">
    <name type="scientific">Nonomuraea recticatena</name>
    <dbReference type="NCBI Taxonomy" id="46178"/>
    <lineage>
        <taxon>Bacteria</taxon>
        <taxon>Bacillati</taxon>
        <taxon>Actinomycetota</taxon>
        <taxon>Actinomycetes</taxon>
        <taxon>Streptosporangiales</taxon>
        <taxon>Streptosporangiaceae</taxon>
        <taxon>Nonomuraea</taxon>
    </lineage>
</organism>
<protein>
    <recommendedName>
        <fullName evidence="3">DUF11 domain-containing protein</fullName>
    </recommendedName>
</protein>
<feature type="region of interest" description="Disordered" evidence="1">
    <location>
        <begin position="191"/>
        <end position="220"/>
    </location>
</feature>
<dbReference type="Gene3D" id="2.60.40.10">
    <property type="entry name" value="Immunoglobulins"/>
    <property type="match status" value="1"/>
</dbReference>
<dbReference type="Pfam" id="PF01345">
    <property type="entry name" value="DUF11"/>
    <property type="match status" value="1"/>
</dbReference>
<feature type="signal peptide" evidence="2">
    <location>
        <begin position="1"/>
        <end position="45"/>
    </location>
</feature>
<feature type="compositionally biased region" description="Low complexity" evidence="1">
    <location>
        <begin position="191"/>
        <end position="200"/>
    </location>
</feature>
<keyword evidence="2" id="KW-0732">Signal</keyword>